<dbReference type="PANTHER" id="PTHR24136:SF15">
    <property type="entry name" value="ANK_REP_REGION DOMAIN-CONTAINING PROTEIN"/>
    <property type="match status" value="1"/>
</dbReference>
<evidence type="ECO:0000256" key="1">
    <source>
        <dbReference type="ARBA" id="ARBA00005949"/>
    </source>
</evidence>
<dbReference type="OrthoDB" id="19174at2759"/>
<organism evidence="5 6">
    <name type="scientific">Symbiodinium pilosum</name>
    <name type="common">Dinoflagellate</name>
    <dbReference type="NCBI Taxonomy" id="2952"/>
    <lineage>
        <taxon>Eukaryota</taxon>
        <taxon>Sar</taxon>
        <taxon>Alveolata</taxon>
        <taxon>Dinophyceae</taxon>
        <taxon>Suessiales</taxon>
        <taxon>Symbiodiniaceae</taxon>
        <taxon>Symbiodinium</taxon>
    </lineage>
</organism>
<comment type="caution">
    <text evidence="5">The sequence shown here is derived from an EMBL/GenBank/DDBJ whole genome shotgun (WGS) entry which is preliminary data.</text>
</comment>
<dbReference type="PROSITE" id="PS50088">
    <property type="entry name" value="ANK_REPEAT"/>
    <property type="match status" value="2"/>
</dbReference>
<dbReference type="EMBL" id="CAJNIZ010039557">
    <property type="protein sequence ID" value="CAE7591580.1"/>
    <property type="molecule type" value="Genomic_DNA"/>
</dbReference>
<evidence type="ECO:0000256" key="3">
    <source>
        <dbReference type="ARBA" id="ARBA00023043"/>
    </source>
</evidence>
<dbReference type="InterPro" id="IPR051573">
    <property type="entry name" value="Ankyrin-SOCS_box_domain"/>
</dbReference>
<keyword evidence="6" id="KW-1185">Reference proteome</keyword>
<keyword evidence="2" id="KW-0677">Repeat</keyword>
<dbReference type="SUPFAM" id="SSF48403">
    <property type="entry name" value="Ankyrin repeat"/>
    <property type="match status" value="1"/>
</dbReference>
<comment type="similarity">
    <text evidence="1">Belongs to the ankyrin SOCS box (ASB) family.</text>
</comment>
<sequence>MADWDPDFPPAVNLLNNRGETGLHVAASADDLDLCKLLLTFQARINDAECFPHPFSVEDAAVLLKWRAEANAVDSEGATPLALAAVLGAPQMIQFLLKQGASPQVCRSLLPKVAHAPSRAILQKIL</sequence>
<feature type="repeat" description="ANK" evidence="4">
    <location>
        <begin position="18"/>
        <end position="50"/>
    </location>
</feature>
<dbReference type="GO" id="GO:0045732">
    <property type="term" value="P:positive regulation of protein catabolic process"/>
    <property type="evidence" value="ECO:0007669"/>
    <property type="project" value="TreeGrafter"/>
</dbReference>
<dbReference type="InterPro" id="IPR002110">
    <property type="entry name" value="Ankyrin_rpt"/>
</dbReference>
<dbReference type="InterPro" id="IPR036770">
    <property type="entry name" value="Ankyrin_rpt-contain_sf"/>
</dbReference>
<protein>
    <submittedName>
        <fullName evidence="5">PsmD10 protein</fullName>
    </submittedName>
</protein>
<gene>
    <name evidence="5" type="primary">psmD10</name>
    <name evidence="5" type="ORF">SPIL2461_LOCUS15762</name>
</gene>
<keyword evidence="3 4" id="KW-0040">ANK repeat</keyword>
<dbReference type="PROSITE" id="PS50297">
    <property type="entry name" value="ANK_REP_REGION"/>
    <property type="match status" value="2"/>
</dbReference>
<feature type="repeat" description="ANK" evidence="4">
    <location>
        <begin position="76"/>
        <end position="108"/>
    </location>
</feature>
<evidence type="ECO:0000256" key="2">
    <source>
        <dbReference type="ARBA" id="ARBA00022737"/>
    </source>
</evidence>
<dbReference type="GO" id="GO:0016567">
    <property type="term" value="P:protein ubiquitination"/>
    <property type="evidence" value="ECO:0007669"/>
    <property type="project" value="TreeGrafter"/>
</dbReference>
<evidence type="ECO:0000313" key="5">
    <source>
        <dbReference type="EMBL" id="CAE7591580.1"/>
    </source>
</evidence>
<dbReference type="SMART" id="SM00248">
    <property type="entry name" value="ANK"/>
    <property type="match status" value="2"/>
</dbReference>
<dbReference type="Pfam" id="PF12796">
    <property type="entry name" value="Ank_2"/>
    <property type="match status" value="1"/>
</dbReference>
<evidence type="ECO:0000313" key="6">
    <source>
        <dbReference type="Proteomes" id="UP000649617"/>
    </source>
</evidence>
<accession>A0A812URF5</accession>
<dbReference type="PANTHER" id="PTHR24136">
    <property type="entry name" value="SOWAH (DROSOPHILA) HOMOLOG"/>
    <property type="match status" value="1"/>
</dbReference>
<name>A0A812URF5_SYMPI</name>
<dbReference type="Gene3D" id="1.25.40.20">
    <property type="entry name" value="Ankyrin repeat-containing domain"/>
    <property type="match status" value="2"/>
</dbReference>
<dbReference type="Proteomes" id="UP000649617">
    <property type="component" value="Unassembled WGS sequence"/>
</dbReference>
<dbReference type="AlphaFoldDB" id="A0A812URF5"/>
<proteinExistence type="inferred from homology"/>
<reference evidence="5" key="1">
    <citation type="submission" date="2021-02" db="EMBL/GenBank/DDBJ databases">
        <authorList>
            <person name="Dougan E. K."/>
            <person name="Rhodes N."/>
            <person name="Thang M."/>
            <person name="Chan C."/>
        </authorList>
    </citation>
    <scope>NUCLEOTIDE SEQUENCE</scope>
</reference>
<evidence type="ECO:0000256" key="4">
    <source>
        <dbReference type="PROSITE-ProRule" id="PRU00023"/>
    </source>
</evidence>